<gene>
    <name evidence="3" type="ORF">V3390_09100</name>
</gene>
<proteinExistence type="predicted"/>
<keyword evidence="3" id="KW-0489">Methyltransferase</keyword>
<dbReference type="PANTHER" id="PTHR43861">
    <property type="entry name" value="TRANS-ACONITATE 2-METHYLTRANSFERASE-RELATED"/>
    <property type="match status" value="1"/>
</dbReference>
<organism evidence="3 4">
    <name type="scientific">Aquilutibacter rugosus</name>
    <dbReference type="NCBI Taxonomy" id="3115820"/>
    <lineage>
        <taxon>Bacteria</taxon>
        <taxon>Pseudomonadati</taxon>
        <taxon>Pseudomonadota</taxon>
        <taxon>Gammaproteobacteria</taxon>
        <taxon>Lysobacterales</taxon>
        <taxon>Lysobacteraceae</taxon>
        <taxon>Aquilutibacter</taxon>
    </lineage>
</organism>
<feature type="domain" description="Methyltransferase" evidence="2">
    <location>
        <begin position="88"/>
        <end position="182"/>
    </location>
</feature>
<dbReference type="Proteomes" id="UP001356170">
    <property type="component" value="Unassembled WGS sequence"/>
</dbReference>
<dbReference type="Gene3D" id="3.40.50.150">
    <property type="entry name" value="Vaccinia Virus protein VP39"/>
    <property type="match status" value="1"/>
</dbReference>
<protein>
    <submittedName>
        <fullName evidence="3">Class I SAM-dependent methyltransferase</fullName>
        <ecNumber evidence="3">2.1.-.-</ecNumber>
    </submittedName>
</protein>
<evidence type="ECO:0000313" key="3">
    <source>
        <dbReference type="EMBL" id="MEF2156377.1"/>
    </source>
</evidence>
<comment type="caution">
    <text evidence="3">The sequence shown here is derived from an EMBL/GenBank/DDBJ whole genome shotgun (WGS) entry which is preliminary data.</text>
</comment>
<dbReference type="RefSeq" id="WP_331704169.1">
    <property type="nucleotide sequence ID" value="NZ_JAZHBO010000002.1"/>
</dbReference>
<dbReference type="InterPro" id="IPR041698">
    <property type="entry name" value="Methyltransf_25"/>
</dbReference>
<sequence length="271" mass="31477">MRLLFRRITPLYWAVGVVRYVRFRQEVRRADQKYWSSDEYLELPPPNLRFRVHKALDAASYTANGVSITNDIVKILESNRIDISNSRILDFASGPGRVAGFLSQRFPNAKFFATDIDVEAISWAQVRFNDEIKFSSNEVLPPTHFDSQSFDLIYTVSLFTHLDEQLQFQWLKELQRILRPNGYLVATVHGELARSTCTSSELEAIRTKGILFRTDRIGLLKLDGLPDFYQTTFHSENYVRNRWADYFEIVDYQVGGIQNHQDAVVLKRRSA</sequence>
<name>A0ABU7V0V8_9GAMM</name>
<dbReference type="SUPFAM" id="SSF53335">
    <property type="entry name" value="S-adenosyl-L-methionine-dependent methyltransferases"/>
    <property type="match status" value="1"/>
</dbReference>
<dbReference type="GO" id="GO:0032259">
    <property type="term" value="P:methylation"/>
    <property type="evidence" value="ECO:0007669"/>
    <property type="project" value="UniProtKB-KW"/>
</dbReference>
<dbReference type="GO" id="GO:0008168">
    <property type="term" value="F:methyltransferase activity"/>
    <property type="evidence" value="ECO:0007669"/>
    <property type="project" value="UniProtKB-KW"/>
</dbReference>
<reference evidence="3 4" key="1">
    <citation type="submission" date="2024-01" db="EMBL/GenBank/DDBJ databases">
        <title>Novel species of the genus Luteimonas isolated from rivers.</title>
        <authorList>
            <person name="Lu H."/>
        </authorList>
    </citation>
    <scope>NUCLEOTIDE SEQUENCE [LARGE SCALE GENOMIC DNA]</scope>
    <source>
        <strain evidence="3 4">FXH3W</strain>
    </source>
</reference>
<dbReference type="InterPro" id="IPR029063">
    <property type="entry name" value="SAM-dependent_MTases_sf"/>
</dbReference>
<evidence type="ECO:0000256" key="1">
    <source>
        <dbReference type="ARBA" id="ARBA00022679"/>
    </source>
</evidence>
<dbReference type="CDD" id="cd02440">
    <property type="entry name" value="AdoMet_MTases"/>
    <property type="match status" value="1"/>
</dbReference>
<evidence type="ECO:0000259" key="2">
    <source>
        <dbReference type="Pfam" id="PF13649"/>
    </source>
</evidence>
<keyword evidence="1 3" id="KW-0808">Transferase</keyword>
<dbReference type="EC" id="2.1.-.-" evidence="3"/>
<keyword evidence="4" id="KW-1185">Reference proteome</keyword>
<accession>A0ABU7V0V8</accession>
<dbReference type="Pfam" id="PF13649">
    <property type="entry name" value="Methyltransf_25"/>
    <property type="match status" value="1"/>
</dbReference>
<evidence type="ECO:0000313" key="4">
    <source>
        <dbReference type="Proteomes" id="UP001356170"/>
    </source>
</evidence>
<dbReference type="EMBL" id="JAZHBO010000002">
    <property type="protein sequence ID" value="MEF2156377.1"/>
    <property type="molecule type" value="Genomic_DNA"/>
</dbReference>